<evidence type="ECO:0000313" key="2">
    <source>
        <dbReference type="EMBL" id="RNA44148.1"/>
    </source>
</evidence>
<sequence>MRLTLIPIIGIRCTRCIHTRVRIALIAWLACVRVIAAVRIHLLVVRVAVVERCRKLTNRFGWQNHFGLAEFVPDPQAHQCPHALASPSRFPHPLCPPRCSRRSHWLWQSLSDSARPSHLKWTRRRQVPALSAQQTPLHFDPTCGPPQTCPTCSV</sequence>
<comment type="caution">
    <text evidence="2">The sequence shown here is derived from an EMBL/GenBank/DDBJ whole genome shotgun (WGS) entry which is preliminary data.</text>
</comment>
<organism evidence="2 3">
    <name type="scientific">Brachionus plicatilis</name>
    <name type="common">Marine rotifer</name>
    <name type="synonym">Brachionus muelleri</name>
    <dbReference type="NCBI Taxonomy" id="10195"/>
    <lineage>
        <taxon>Eukaryota</taxon>
        <taxon>Metazoa</taxon>
        <taxon>Spiralia</taxon>
        <taxon>Gnathifera</taxon>
        <taxon>Rotifera</taxon>
        <taxon>Eurotatoria</taxon>
        <taxon>Monogononta</taxon>
        <taxon>Pseudotrocha</taxon>
        <taxon>Ploima</taxon>
        <taxon>Brachionidae</taxon>
        <taxon>Brachionus</taxon>
    </lineage>
</organism>
<keyword evidence="1" id="KW-0812">Transmembrane</keyword>
<feature type="transmembrane region" description="Helical" evidence="1">
    <location>
        <begin position="26"/>
        <end position="49"/>
    </location>
</feature>
<protein>
    <submittedName>
        <fullName evidence="2">Uncharacterized protein</fullName>
    </submittedName>
</protein>
<gene>
    <name evidence="2" type="ORF">BpHYR1_043598</name>
</gene>
<accession>A0A3M7T8F9</accession>
<dbReference type="Proteomes" id="UP000276133">
    <property type="component" value="Unassembled WGS sequence"/>
</dbReference>
<dbReference type="EMBL" id="REGN01000146">
    <property type="protein sequence ID" value="RNA44148.1"/>
    <property type="molecule type" value="Genomic_DNA"/>
</dbReference>
<proteinExistence type="predicted"/>
<keyword evidence="1" id="KW-0472">Membrane</keyword>
<dbReference type="AlphaFoldDB" id="A0A3M7T8F9"/>
<name>A0A3M7T8F9_BRAPC</name>
<keyword evidence="1" id="KW-1133">Transmembrane helix</keyword>
<evidence type="ECO:0000256" key="1">
    <source>
        <dbReference type="SAM" id="Phobius"/>
    </source>
</evidence>
<keyword evidence="3" id="KW-1185">Reference proteome</keyword>
<evidence type="ECO:0000313" key="3">
    <source>
        <dbReference type="Proteomes" id="UP000276133"/>
    </source>
</evidence>
<reference evidence="2 3" key="1">
    <citation type="journal article" date="2018" name="Sci. Rep.">
        <title>Genomic signatures of local adaptation to the degree of environmental predictability in rotifers.</title>
        <authorList>
            <person name="Franch-Gras L."/>
            <person name="Hahn C."/>
            <person name="Garcia-Roger E.M."/>
            <person name="Carmona M.J."/>
            <person name="Serra M."/>
            <person name="Gomez A."/>
        </authorList>
    </citation>
    <scope>NUCLEOTIDE SEQUENCE [LARGE SCALE GENOMIC DNA]</scope>
    <source>
        <strain evidence="2">HYR1</strain>
    </source>
</reference>